<dbReference type="PANTHER" id="PTHR42852:SF17">
    <property type="entry name" value="THIOREDOXIN-LIKE PROTEIN HI_1115"/>
    <property type="match status" value="1"/>
</dbReference>
<dbReference type="Gene3D" id="3.40.30.10">
    <property type="entry name" value="Glutaredoxin"/>
    <property type="match status" value="2"/>
</dbReference>
<proteinExistence type="predicted"/>
<feature type="domain" description="Thioredoxin" evidence="1">
    <location>
        <begin position="125"/>
        <end position="289"/>
    </location>
</feature>
<sequence length="490" mass="54490">MKAAGCLATVAGILFSGKEALAQDSAAFGKIDSTLNLYLAALDGEPPEIQKENIDFIIDECEGDTATARHVALKIYDHFKSSPVMGAEAMAIYLTDTRFSTGEIKMRSDTELAGAELFAAFNRNSLIGMKAPQAAFTTAGNGTVLIPEDCKGTLSILYFYDTGCPVCLMESFRLKSEAENGMLGGVRARLIAVYTGQDELAWESYISEYLPESTDSLEVTNVWDPGYSSDFPRLYGVLSTPKMFLIGKDGTILGRNLDTEALKTLISRITSPPQITPGEMRLLVDVALGTYGKKDCKNVMALVDTFREQLGDASGMERAAFLEALYYDLRYRDTYPYKCGAAYLAKEEILSGTGQWNSSTINDAKVFTRLYDMTPLGEIVPDIPLPDMKGTLYSIDSPLTVIYAYSESCRRCEEEMPVARRLEKKYGDRVRFVYIDCDKYDVERFMLEYYDLSLLPAIYLLGEDKTLYAKYLDTEDLENLLGQILREPSL</sequence>
<dbReference type="AlphaFoldDB" id="A0A9D9NQW1"/>
<dbReference type="PROSITE" id="PS51352">
    <property type="entry name" value="THIOREDOXIN_2"/>
    <property type="match status" value="2"/>
</dbReference>
<protein>
    <submittedName>
        <fullName evidence="2">Redoxin domain-containing protein</fullName>
    </submittedName>
</protein>
<evidence type="ECO:0000313" key="3">
    <source>
        <dbReference type="Proteomes" id="UP000823772"/>
    </source>
</evidence>
<feature type="domain" description="Thioredoxin" evidence="1">
    <location>
        <begin position="374"/>
        <end position="486"/>
    </location>
</feature>
<reference evidence="2" key="2">
    <citation type="journal article" date="2021" name="PeerJ">
        <title>Extensive microbial diversity within the chicken gut microbiome revealed by metagenomics and culture.</title>
        <authorList>
            <person name="Gilroy R."/>
            <person name="Ravi A."/>
            <person name="Getino M."/>
            <person name="Pursley I."/>
            <person name="Horton D.L."/>
            <person name="Alikhan N.F."/>
            <person name="Baker D."/>
            <person name="Gharbi K."/>
            <person name="Hall N."/>
            <person name="Watson M."/>
            <person name="Adriaenssens E.M."/>
            <person name="Foster-Nyarko E."/>
            <person name="Jarju S."/>
            <person name="Secka A."/>
            <person name="Antonio M."/>
            <person name="Oren A."/>
            <person name="Chaudhuri R.R."/>
            <person name="La Ragione R."/>
            <person name="Hildebrand F."/>
            <person name="Pallen M.J."/>
        </authorList>
    </citation>
    <scope>NUCLEOTIDE SEQUENCE</scope>
    <source>
        <strain evidence="2">B3-2255</strain>
    </source>
</reference>
<dbReference type="SUPFAM" id="SSF52833">
    <property type="entry name" value="Thioredoxin-like"/>
    <property type="match status" value="2"/>
</dbReference>
<gene>
    <name evidence="2" type="ORF">IAC87_07820</name>
</gene>
<dbReference type="CDD" id="cd01659">
    <property type="entry name" value="TRX_superfamily"/>
    <property type="match status" value="1"/>
</dbReference>
<dbReference type="InterPro" id="IPR036249">
    <property type="entry name" value="Thioredoxin-like_sf"/>
</dbReference>
<dbReference type="Proteomes" id="UP000823772">
    <property type="component" value="Unassembled WGS sequence"/>
</dbReference>
<evidence type="ECO:0000313" key="2">
    <source>
        <dbReference type="EMBL" id="MBO8482431.1"/>
    </source>
</evidence>
<accession>A0A9D9NQW1</accession>
<dbReference type="InterPro" id="IPR050553">
    <property type="entry name" value="Thioredoxin_ResA/DsbE_sf"/>
</dbReference>
<evidence type="ECO:0000259" key="1">
    <source>
        <dbReference type="PROSITE" id="PS51352"/>
    </source>
</evidence>
<name>A0A9D9NQW1_9BACT</name>
<dbReference type="PANTHER" id="PTHR42852">
    <property type="entry name" value="THIOL:DISULFIDE INTERCHANGE PROTEIN DSBE"/>
    <property type="match status" value="1"/>
</dbReference>
<comment type="caution">
    <text evidence="2">The sequence shown here is derived from an EMBL/GenBank/DDBJ whole genome shotgun (WGS) entry which is preliminary data.</text>
</comment>
<reference evidence="2" key="1">
    <citation type="submission" date="2020-10" db="EMBL/GenBank/DDBJ databases">
        <authorList>
            <person name="Gilroy R."/>
        </authorList>
    </citation>
    <scope>NUCLEOTIDE SEQUENCE</scope>
    <source>
        <strain evidence="2">B3-2255</strain>
    </source>
</reference>
<dbReference type="EMBL" id="JADILY010000164">
    <property type="protein sequence ID" value="MBO8482431.1"/>
    <property type="molecule type" value="Genomic_DNA"/>
</dbReference>
<organism evidence="2 3">
    <name type="scientific">Candidatus Merdivivens faecigallinarum</name>
    <dbReference type="NCBI Taxonomy" id="2840871"/>
    <lineage>
        <taxon>Bacteria</taxon>
        <taxon>Pseudomonadati</taxon>
        <taxon>Bacteroidota</taxon>
        <taxon>Bacteroidia</taxon>
        <taxon>Bacteroidales</taxon>
        <taxon>Muribaculaceae</taxon>
        <taxon>Muribaculaceae incertae sedis</taxon>
        <taxon>Candidatus Merdivivens</taxon>
    </lineage>
</organism>
<dbReference type="InterPro" id="IPR013766">
    <property type="entry name" value="Thioredoxin_domain"/>
</dbReference>